<evidence type="ECO:0000256" key="3">
    <source>
        <dbReference type="ARBA" id="ARBA00022989"/>
    </source>
</evidence>
<sequence length="400" mass="45998">MVVATTRRRRMMGGSSASGWKGWIWLAYLFSSAILAFNMYLMATWDITNAAQLTHASPCNINKNEQNAEHQPIISSAFTTSEHYPFKVAICVLMKDAENYFEEWLDYHFALGFDAIYIYDNSPSFELKNWHDNTRKQPTFRKVDVIHWMDDTVENQNNAYYDCVERFGRSKTGPMNDYFAFIDVDEFLVIRSPKYHNIQGILADYLVPYGGALTVNWMMVGSSNKSVSSPLPITKRNQYRAKETHTVIKSFAKTSDYIDHINPHGVNVRSPATIHTTKYPGALFKPASSTAASDHERPSDILLLYHYRYGSKKEYVFKRCVRGDAIGGNMWCDDGNEIRAEGTPEHIQITPGEVFDDTAWQFLRNRVPRYRAFDEFEDFHHPVESPPRSSFLRKILGGQD</sequence>
<dbReference type="EC" id="2.4.-.-" evidence="5"/>
<accession>A0AAD8Y1A4</accession>
<keyword evidence="2 4" id="KW-0812">Transmembrane</keyword>
<keyword evidence="5" id="KW-0328">Glycosyltransferase</keyword>
<evidence type="ECO:0000313" key="6">
    <source>
        <dbReference type="Proteomes" id="UP001224775"/>
    </source>
</evidence>
<evidence type="ECO:0000313" key="5">
    <source>
        <dbReference type="EMBL" id="KAK1737374.1"/>
    </source>
</evidence>
<dbReference type="PANTHER" id="PTHR21461">
    <property type="entry name" value="GLYCOSYLTRANSFERASE FAMILY 92 PROTEIN"/>
    <property type="match status" value="1"/>
</dbReference>
<comment type="caution">
    <text evidence="5">The sequence shown here is derived from an EMBL/GenBank/DDBJ whole genome shotgun (WGS) entry which is preliminary data.</text>
</comment>
<reference evidence="5" key="1">
    <citation type="submission" date="2023-06" db="EMBL/GenBank/DDBJ databases">
        <title>Survivors Of The Sea: Transcriptome response of Skeletonema marinoi to long-term dormancy.</title>
        <authorList>
            <person name="Pinder M.I.M."/>
            <person name="Kourtchenko O."/>
            <person name="Robertson E.K."/>
            <person name="Larsson T."/>
            <person name="Maumus F."/>
            <person name="Osuna-Cruz C.M."/>
            <person name="Vancaester E."/>
            <person name="Stenow R."/>
            <person name="Vandepoele K."/>
            <person name="Ploug H."/>
            <person name="Bruchert V."/>
            <person name="Godhe A."/>
            <person name="Topel M."/>
        </authorList>
    </citation>
    <scope>NUCLEOTIDE SEQUENCE</scope>
    <source>
        <strain evidence="5">R05AC</strain>
    </source>
</reference>
<dbReference type="PANTHER" id="PTHR21461:SF69">
    <property type="entry name" value="GLYCOSYLTRANSFERASE FAMILY 92 PROTEIN"/>
    <property type="match status" value="1"/>
</dbReference>
<keyword evidence="4" id="KW-0472">Membrane</keyword>
<keyword evidence="5" id="KW-0808">Transferase</keyword>
<evidence type="ECO:0000256" key="1">
    <source>
        <dbReference type="ARBA" id="ARBA00004167"/>
    </source>
</evidence>
<evidence type="ECO:0000256" key="4">
    <source>
        <dbReference type="SAM" id="Phobius"/>
    </source>
</evidence>
<dbReference type="GO" id="GO:0016757">
    <property type="term" value="F:glycosyltransferase activity"/>
    <property type="evidence" value="ECO:0007669"/>
    <property type="project" value="UniProtKB-KW"/>
</dbReference>
<dbReference type="Pfam" id="PF13704">
    <property type="entry name" value="Glyco_tranf_2_4"/>
    <property type="match status" value="1"/>
</dbReference>
<gene>
    <name evidence="5" type="ORF">QTG54_012241</name>
</gene>
<dbReference type="AlphaFoldDB" id="A0AAD8Y1A4"/>
<keyword evidence="6" id="KW-1185">Reference proteome</keyword>
<organism evidence="5 6">
    <name type="scientific">Skeletonema marinoi</name>
    <dbReference type="NCBI Taxonomy" id="267567"/>
    <lineage>
        <taxon>Eukaryota</taxon>
        <taxon>Sar</taxon>
        <taxon>Stramenopiles</taxon>
        <taxon>Ochrophyta</taxon>
        <taxon>Bacillariophyta</taxon>
        <taxon>Coscinodiscophyceae</taxon>
        <taxon>Thalassiosirophycidae</taxon>
        <taxon>Thalassiosirales</taxon>
        <taxon>Skeletonemataceae</taxon>
        <taxon>Skeletonema</taxon>
        <taxon>Skeletonema marinoi-dohrnii complex</taxon>
    </lineage>
</organism>
<name>A0AAD8Y1A4_9STRA</name>
<keyword evidence="3 4" id="KW-1133">Transmembrane helix</keyword>
<evidence type="ECO:0000256" key="2">
    <source>
        <dbReference type="ARBA" id="ARBA00022692"/>
    </source>
</evidence>
<dbReference type="GO" id="GO:0016020">
    <property type="term" value="C:membrane"/>
    <property type="evidence" value="ECO:0007669"/>
    <property type="project" value="UniProtKB-SubCell"/>
</dbReference>
<protein>
    <submittedName>
        <fullName evidence="5">Glycosyltransferase (Family 2)</fullName>
        <ecNumber evidence="5">2.4.-.-</ecNumber>
    </submittedName>
</protein>
<dbReference type="GO" id="GO:0005737">
    <property type="term" value="C:cytoplasm"/>
    <property type="evidence" value="ECO:0007669"/>
    <property type="project" value="TreeGrafter"/>
</dbReference>
<feature type="transmembrane region" description="Helical" evidence="4">
    <location>
        <begin position="20"/>
        <end position="43"/>
    </location>
</feature>
<dbReference type="EMBL" id="JATAAI010000026">
    <property type="protein sequence ID" value="KAK1737374.1"/>
    <property type="molecule type" value="Genomic_DNA"/>
</dbReference>
<proteinExistence type="predicted"/>
<comment type="subcellular location">
    <subcellularLocation>
        <location evidence="1">Membrane</location>
        <topology evidence="1">Single-pass membrane protein</topology>
    </subcellularLocation>
</comment>
<dbReference type="Proteomes" id="UP001224775">
    <property type="component" value="Unassembled WGS sequence"/>
</dbReference>